<reference evidence="1" key="1">
    <citation type="submission" date="2020-11" db="EMBL/GenBank/DDBJ databases">
        <authorList>
            <person name="Tran Van P."/>
        </authorList>
    </citation>
    <scope>NUCLEOTIDE SEQUENCE</scope>
</reference>
<protein>
    <submittedName>
        <fullName evidence="1">Uncharacterized protein</fullName>
    </submittedName>
</protein>
<dbReference type="AlphaFoldDB" id="A0A7R8WIR6"/>
<organism evidence="1">
    <name type="scientific">Cyprideis torosa</name>
    <dbReference type="NCBI Taxonomy" id="163714"/>
    <lineage>
        <taxon>Eukaryota</taxon>
        <taxon>Metazoa</taxon>
        <taxon>Ecdysozoa</taxon>
        <taxon>Arthropoda</taxon>
        <taxon>Crustacea</taxon>
        <taxon>Oligostraca</taxon>
        <taxon>Ostracoda</taxon>
        <taxon>Podocopa</taxon>
        <taxon>Podocopida</taxon>
        <taxon>Cytherocopina</taxon>
        <taxon>Cytheroidea</taxon>
        <taxon>Cytherideidae</taxon>
        <taxon>Cyprideis</taxon>
    </lineage>
</organism>
<gene>
    <name evidence="1" type="ORF">CTOB1V02_LOCUS10354</name>
</gene>
<accession>A0A7R8WIR6</accession>
<sequence>MPITCPYSEAQRKDANHLSVLRSTEEGCQSPVRTPKHRGSMPISCPYSEAQKKHANQLSLLRSTEEGCQSAVSTPKCRRRMPISCPYSEGQRKDANQLSVLRSAEEGCQHRRRMPISCPYSEAQRKDANQLSLLRRTEEGCQSAVLTPKRRRRMPAQKKDANPLSVLRSTEEEKKHERLPKLLVQLPDWPLENKMRVQYYVLAPSVSCFLFIVIEVIPTIEAGVLPQRSNPGVAAVELLGDSDRKERDDLQLRLQENFPGDGIFLNWKQLAKLTKGVALRAELAALESQLAKVVCYASLQVSLQLLMQSSHAPFRITVTLVISSALLVATGVFTFKSVVADQVPLSKRIYSCSGRGDEAHFDLIGAMTFTILTLCHTLVGVLNYFEEVPGFEFSRKPSEEIGLISTDLPRPGDFLSSQSPEEESRKIVAPFFLGFFSALGAALYGIELYFRYLHY</sequence>
<name>A0A7R8WIR6_9CRUS</name>
<evidence type="ECO:0000313" key="1">
    <source>
        <dbReference type="EMBL" id="CAD7232519.1"/>
    </source>
</evidence>
<proteinExistence type="predicted"/>
<dbReference type="EMBL" id="OB664754">
    <property type="protein sequence ID" value="CAD7232519.1"/>
    <property type="molecule type" value="Genomic_DNA"/>
</dbReference>